<evidence type="ECO:0000313" key="2">
    <source>
        <dbReference type="Proteomes" id="UP000054526"/>
    </source>
</evidence>
<keyword evidence="2" id="KW-1185">Reference proteome</keyword>
<protein>
    <submittedName>
        <fullName evidence="1">Uncharacterized protein</fullName>
    </submittedName>
</protein>
<reference evidence="1 2" key="1">
    <citation type="submission" date="2014-12" db="EMBL/GenBank/DDBJ databases">
        <title>Draft genome sequence of Cohnella kolymensis strain B-2846.</title>
        <authorList>
            <person name="Karlyshev A.V."/>
            <person name="Kudryashova E.B."/>
        </authorList>
    </citation>
    <scope>NUCLEOTIDE SEQUENCE [LARGE SCALE GENOMIC DNA]</scope>
    <source>
        <strain evidence="1 2">VKM B-2846</strain>
    </source>
</reference>
<evidence type="ECO:0000313" key="1">
    <source>
        <dbReference type="EMBL" id="KIL37700.1"/>
    </source>
</evidence>
<dbReference type="InterPro" id="IPR046153">
    <property type="entry name" value="DUF6155"/>
</dbReference>
<organism evidence="1 2">
    <name type="scientific">Cohnella kolymensis</name>
    <dbReference type="NCBI Taxonomy" id="1590652"/>
    <lineage>
        <taxon>Bacteria</taxon>
        <taxon>Bacillati</taxon>
        <taxon>Bacillota</taxon>
        <taxon>Bacilli</taxon>
        <taxon>Bacillales</taxon>
        <taxon>Paenibacillaceae</taxon>
        <taxon>Cohnella</taxon>
    </lineage>
</organism>
<proteinExistence type="predicted"/>
<accession>A0ABR5A9Q6</accession>
<comment type="caution">
    <text evidence="1">The sequence shown here is derived from an EMBL/GenBank/DDBJ whole genome shotgun (WGS) entry which is preliminary data.</text>
</comment>
<dbReference type="EMBL" id="JXAL01000001">
    <property type="protein sequence ID" value="KIL37700.1"/>
    <property type="molecule type" value="Genomic_DNA"/>
</dbReference>
<dbReference type="Proteomes" id="UP000054526">
    <property type="component" value="Unassembled WGS sequence"/>
</dbReference>
<dbReference type="Pfam" id="PF19652">
    <property type="entry name" value="DUF6155"/>
    <property type="match status" value="1"/>
</dbReference>
<sequence>MSKHLKSMSQEQLIELVKECFDASKDMERFLAVRIMGKEAVLSLFHEYRKKVEHEFFPQRGHGKLRLAEAKKAISDFEKLTGNARYSLELKLIYVEMGVAFTVAYGDIDQRFYSSIESVYADVIGTVIADDSGELLHEYKNRIHAVVSDSQGIGWGFHDNLSDLYNDLS</sequence>
<name>A0ABR5A9Q6_9BACL</name>
<gene>
    <name evidence="1" type="ORF">SD71_00315</name>
</gene>